<dbReference type="Gene3D" id="2.160.20.70">
    <property type="match status" value="2"/>
</dbReference>
<dbReference type="SMART" id="SM00673">
    <property type="entry name" value="CARP"/>
    <property type="match status" value="2"/>
</dbReference>
<dbReference type="GO" id="GO:0034551">
    <property type="term" value="P:mitochondrial respiratory chain complex III assembly"/>
    <property type="evidence" value="ECO:0007669"/>
    <property type="project" value="InterPro"/>
</dbReference>
<dbReference type="Pfam" id="PF00472">
    <property type="entry name" value="RF-1"/>
    <property type="match status" value="1"/>
</dbReference>
<proteinExistence type="inferred from homology"/>
<name>A0A8H6SAD0_9AGAR</name>
<dbReference type="CDD" id="cd20267">
    <property type="entry name" value="Complex1_LYR_LYRM7"/>
    <property type="match status" value="1"/>
</dbReference>
<dbReference type="InterPro" id="IPR001837">
    <property type="entry name" value="Adenylate_cyclase-assoc_CAP"/>
</dbReference>
<dbReference type="GeneID" id="59349546"/>
<evidence type="ECO:0000313" key="6">
    <source>
        <dbReference type="Proteomes" id="UP000636479"/>
    </source>
</evidence>
<comment type="similarity">
    <text evidence="2">Belongs to the prokaryotic/mitochondrial release factor family.</text>
</comment>
<dbReference type="InterPro" id="IPR013912">
    <property type="entry name" value="Adenylate_cyclase-assoc_CAP_C"/>
</dbReference>
<dbReference type="SUPFAM" id="SSF75620">
    <property type="entry name" value="Release factor"/>
    <property type="match status" value="1"/>
</dbReference>
<dbReference type="Gene3D" id="3.30.160.20">
    <property type="match status" value="1"/>
</dbReference>
<feature type="compositionally biased region" description="Polar residues" evidence="3">
    <location>
        <begin position="96"/>
        <end position="112"/>
    </location>
</feature>
<reference evidence="5" key="1">
    <citation type="submission" date="2020-05" db="EMBL/GenBank/DDBJ databases">
        <title>Mycena genomes resolve the evolution of fungal bioluminescence.</title>
        <authorList>
            <person name="Tsai I.J."/>
        </authorList>
    </citation>
    <scope>NUCLEOTIDE SEQUENCE</scope>
    <source>
        <strain evidence="5">171206Taipei</strain>
    </source>
</reference>
<dbReference type="GO" id="GO:0032543">
    <property type="term" value="P:mitochondrial translation"/>
    <property type="evidence" value="ECO:0007669"/>
    <property type="project" value="UniProtKB-ARBA"/>
</dbReference>
<feature type="region of interest" description="Disordered" evidence="3">
    <location>
        <begin position="96"/>
        <end position="115"/>
    </location>
</feature>
<dbReference type="Pfam" id="PF21938">
    <property type="entry name" value="CAP_N"/>
    <property type="match status" value="1"/>
</dbReference>
<feature type="region of interest" description="Disordered" evidence="3">
    <location>
        <begin position="253"/>
        <end position="311"/>
    </location>
</feature>
<dbReference type="InterPro" id="IPR000352">
    <property type="entry name" value="Pep_chain_release_fac_I"/>
</dbReference>
<dbReference type="InterPro" id="IPR016098">
    <property type="entry name" value="CAP/MinC_C"/>
</dbReference>
<evidence type="ECO:0000256" key="3">
    <source>
        <dbReference type="SAM" id="MobiDB-lite"/>
    </source>
</evidence>
<feature type="compositionally biased region" description="Basic residues" evidence="3">
    <location>
        <begin position="268"/>
        <end position="278"/>
    </location>
</feature>
<gene>
    <name evidence="5" type="ORF">MIND_01044400</name>
</gene>
<dbReference type="Gene3D" id="1.25.40.330">
    <property type="entry name" value="Adenylate cyclase-associated CAP, N-terminal domain"/>
    <property type="match status" value="1"/>
</dbReference>
<feature type="compositionally biased region" description="Low complexity" evidence="3">
    <location>
        <begin position="546"/>
        <end position="564"/>
    </location>
</feature>
<dbReference type="GO" id="GO:0005739">
    <property type="term" value="C:mitochondrion"/>
    <property type="evidence" value="ECO:0007669"/>
    <property type="project" value="GOC"/>
</dbReference>
<sequence length="744" mass="81559">MISTQAQAAARAAYRQLFRAATATFAGDEPVLQAFRTKMRQDALVASSVTDPAAYEQHNTLAREISVILRKNIVQASRTQQSDTWTLRITEDTELGSNDSVKSAGSPNTNQPEFAFPSFRLETPVPALDKKPRMFYSAMKVAHRNRILPELREEDLEESFVRGRFSQLVKTPFFILSVIGSGPGGQSVNKTQNNVQLLHRPTGIRVTCHETRSLAINRRKARQLLLEKVSVMRETLGNADLWSLQLDQLQNPGLTKDAMAQAKQRERERRRKKKRVKRMKEDVPPKQSNDQTNTPPPPPPPPPPAPTAPATPQSVVAFDELVIDGKLKPFIALTKQLDSAPVTEIVGMLEKQLQGLRSFLLISGSCQQPDEEGLKKLLSPIQASIESITRCKDGRKDRQWEQHIIIVGDGGLAVGWIVNPKPGPYIGEIKESVQYNGNKVIKEFKEKNPKHVEWVRSFIAILDAMRSMVSASPSLARKVAPRLLRPPPPPPPAATPSASAGGTAAVFAQLNRGEEVTKGLRKVDKSEMTHKNPELRANNPIPSSVSAAAKKPLKPTKPSSLSTKKPAKFALEGKNWAIEHQENQTLTVEDGQMNQAVNLFACKNSTVQIKGKVNAVTLGKHSPPLRQVYQHLTAPIMIVDCVKTSVLVESVVASVSITNSPSFAVQITGSAPMVQVDKTDSGQIYLSKDSLGAEITTAKCSAINVSLPVEGEEIGVFQEHAVPEMLKTVVKNGKLTTMVVEHIG</sequence>
<dbReference type="Pfam" id="PF08603">
    <property type="entry name" value="CAP_C"/>
    <property type="match status" value="2"/>
</dbReference>
<dbReference type="Proteomes" id="UP000636479">
    <property type="component" value="Unassembled WGS sequence"/>
</dbReference>
<dbReference type="PROSITE" id="PS51329">
    <property type="entry name" value="C_CAP_COFACTOR_C"/>
    <property type="match status" value="1"/>
</dbReference>
<dbReference type="InterPro" id="IPR045298">
    <property type="entry name" value="Complex1_LYR_LYRM7"/>
</dbReference>
<dbReference type="GO" id="GO:0003779">
    <property type="term" value="F:actin binding"/>
    <property type="evidence" value="ECO:0007669"/>
    <property type="project" value="InterPro"/>
</dbReference>
<dbReference type="InterPro" id="IPR006599">
    <property type="entry name" value="CARP_motif"/>
</dbReference>
<dbReference type="InterPro" id="IPR053950">
    <property type="entry name" value="CAP_N"/>
</dbReference>
<dbReference type="PANTHER" id="PTHR10652">
    <property type="entry name" value="ADENYLYL CYCLASE-ASSOCIATED PROTEIN"/>
    <property type="match status" value="1"/>
</dbReference>
<protein>
    <submittedName>
        <fullName evidence="5">C-CAP/cofactor C-like domain-containing protein</fullName>
    </submittedName>
</protein>
<dbReference type="EMBL" id="JACAZF010000009">
    <property type="protein sequence ID" value="KAF7295061.1"/>
    <property type="molecule type" value="Genomic_DNA"/>
</dbReference>
<dbReference type="InterPro" id="IPR036222">
    <property type="entry name" value="CAP_N_sf"/>
</dbReference>
<dbReference type="InterPro" id="IPR036223">
    <property type="entry name" value="CAP_C_sf"/>
</dbReference>
<dbReference type="GO" id="GO:0007015">
    <property type="term" value="P:actin filament organization"/>
    <property type="evidence" value="ECO:0007669"/>
    <property type="project" value="TreeGrafter"/>
</dbReference>
<dbReference type="GO" id="GO:0003747">
    <property type="term" value="F:translation release factor activity"/>
    <property type="evidence" value="ECO:0007669"/>
    <property type="project" value="InterPro"/>
</dbReference>
<evidence type="ECO:0000256" key="1">
    <source>
        <dbReference type="ARBA" id="ARBA00007659"/>
    </source>
</evidence>
<feature type="domain" description="C-CAP/cofactor C-like" evidence="4">
    <location>
        <begin position="566"/>
        <end position="722"/>
    </location>
</feature>
<feature type="region of interest" description="Disordered" evidence="3">
    <location>
        <begin position="516"/>
        <end position="566"/>
    </location>
</feature>
<dbReference type="GO" id="GO:0008179">
    <property type="term" value="F:adenylate cyclase binding"/>
    <property type="evidence" value="ECO:0007669"/>
    <property type="project" value="TreeGrafter"/>
</dbReference>
<dbReference type="GO" id="GO:0019933">
    <property type="term" value="P:cAMP-mediated signaling"/>
    <property type="evidence" value="ECO:0007669"/>
    <property type="project" value="TreeGrafter"/>
</dbReference>
<dbReference type="PANTHER" id="PTHR10652:SF0">
    <property type="entry name" value="ADENYLYL CYCLASE-ASSOCIATED PROTEIN"/>
    <property type="match status" value="1"/>
</dbReference>
<evidence type="ECO:0000256" key="2">
    <source>
        <dbReference type="ARBA" id="ARBA00010835"/>
    </source>
</evidence>
<dbReference type="SUPFAM" id="SSF69340">
    <property type="entry name" value="C-terminal domain of adenylylcyclase associated protein"/>
    <property type="match status" value="1"/>
</dbReference>
<evidence type="ECO:0000313" key="5">
    <source>
        <dbReference type="EMBL" id="KAF7295061.1"/>
    </source>
</evidence>
<dbReference type="RefSeq" id="XP_037216424.1">
    <property type="nucleotide sequence ID" value="XM_037367030.1"/>
</dbReference>
<dbReference type="InterPro" id="IPR017901">
    <property type="entry name" value="C-CAP_CF_C-like"/>
</dbReference>
<organism evidence="5 6">
    <name type="scientific">Mycena indigotica</name>
    <dbReference type="NCBI Taxonomy" id="2126181"/>
    <lineage>
        <taxon>Eukaryota</taxon>
        <taxon>Fungi</taxon>
        <taxon>Dikarya</taxon>
        <taxon>Basidiomycota</taxon>
        <taxon>Agaricomycotina</taxon>
        <taxon>Agaricomycetes</taxon>
        <taxon>Agaricomycetidae</taxon>
        <taxon>Agaricales</taxon>
        <taxon>Marasmiineae</taxon>
        <taxon>Mycenaceae</taxon>
        <taxon>Mycena</taxon>
    </lineage>
</organism>
<feature type="compositionally biased region" description="Pro residues" evidence="3">
    <location>
        <begin position="484"/>
        <end position="494"/>
    </location>
</feature>
<accession>A0A8H6SAD0</accession>
<dbReference type="SUPFAM" id="SSF101278">
    <property type="entry name" value="N-terminal domain of adenylylcyclase associated protein, CAP"/>
    <property type="match status" value="1"/>
</dbReference>
<comment type="caution">
    <text evidence="5">The sequence shown here is derived from an EMBL/GenBank/DDBJ whole genome shotgun (WGS) entry which is preliminary data.</text>
</comment>
<dbReference type="InterPro" id="IPR045853">
    <property type="entry name" value="Pep_chain_release_fac_I_sf"/>
</dbReference>
<dbReference type="AlphaFoldDB" id="A0A8H6SAD0"/>
<comment type="similarity">
    <text evidence="1">Belongs to the CAP family.</text>
</comment>
<evidence type="ECO:0000259" key="4">
    <source>
        <dbReference type="PROSITE" id="PS51329"/>
    </source>
</evidence>
<feature type="compositionally biased region" description="Basic and acidic residues" evidence="3">
    <location>
        <begin position="516"/>
        <end position="534"/>
    </location>
</feature>
<feature type="compositionally biased region" description="Pro residues" evidence="3">
    <location>
        <begin position="294"/>
        <end position="309"/>
    </location>
</feature>
<keyword evidence="6" id="KW-1185">Reference proteome</keyword>
<dbReference type="OrthoDB" id="77251at2759"/>
<feature type="region of interest" description="Disordered" evidence="3">
    <location>
        <begin position="481"/>
        <end position="501"/>
    </location>
</feature>